<accession>A0A0K9CN23</accession>
<comment type="catalytic activity">
    <reaction evidence="6">
        <text>a 2'-deoxyadenosine in DNA + S-adenosyl-L-methionine = an N(6)-methyl-2'-deoxyadenosine in DNA + S-adenosyl-L-homocysteine + H(+)</text>
        <dbReference type="Rhea" id="RHEA:15197"/>
        <dbReference type="Rhea" id="RHEA-COMP:12418"/>
        <dbReference type="Rhea" id="RHEA-COMP:12419"/>
        <dbReference type="ChEBI" id="CHEBI:15378"/>
        <dbReference type="ChEBI" id="CHEBI:57856"/>
        <dbReference type="ChEBI" id="CHEBI:59789"/>
        <dbReference type="ChEBI" id="CHEBI:90615"/>
        <dbReference type="ChEBI" id="CHEBI:90616"/>
        <dbReference type="EC" id="2.1.1.72"/>
    </reaction>
</comment>
<keyword evidence="5" id="KW-0680">Restriction system</keyword>
<dbReference type="GO" id="GO:0032259">
    <property type="term" value="P:methylation"/>
    <property type="evidence" value="ECO:0007669"/>
    <property type="project" value="UniProtKB-KW"/>
</dbReference>
<dbReference type="Gene3D" id="3.40.50.150">
    <property type="entry name" value="Vaccinia Virus protein VP39"/>
    <property type="match status" value="1"/>
</dbReference>
<dbReference type="Proteomes" id="UP000004650">
    <property type="component" value="Unassembled WGS sequence"/>
</dbReference>
<dbReference type="SMR" id="A0A0K9CN23"/>
<dbReference type="EC" id="2.1.1.72" evidence="1"/>
<organism evidence="9 10">
    <name type="scientific">Fusobacterium animalis D11</name>
    <dbReference type="NCBI Taxonomy" id="556264"/>
    <lineage>
        <taxon>Bacteria</taxon>
        <taxon>Fusobacteriati</taxon>
        <taxon>Fusobacteriota</taxon>
        <taxon>Fusobacteriia</taxon>
        <taxon>Fusobacteriales</taxon>
        <taxon>Fusobacteriaceae</taxon>
        <taxon>Fusobacterium</taxon>
    </lineage>
</organism>
<dbReference type="InterPro" id="IPR029063">
    <property type="entry name" value="SAM-dependent_MTases_sf"/>
</dbReference>
<dbReference type="Pfam" id="PF02384">
    <property type="entry name" value="N6_Mtase"/>
    <property type="match status" value="1"/>
</dbReference>
<keyword evidence="4" id="KW-0949">S-adenosyl-L-methionine</keyword>
<dbReference type="InterPro" id="IPR051537">
    <property type="entry name" value="DNA_Adenine_Mtase"/>
</dbReference>
<evidence type="ECO:0000256" key="4">
    <source>
        <dbReference type="ARBA" id="ARBA00022691"/>
    </source>
</evidence>
<dbReference type="GO" id="GO:0003677">
    <property type="term" value="F:DNA binding"/>
    <property type="evidence" value="ECO:0007669"/>
    <property type="project" value="InterPro"/>
</dbReference>
<evidence type="ECO:0000256" key="6">
    <source>
        <dbReference type="ARBA" id="ARBA00047942"/>
    </source>
</evidence>
<protein>
    <recommendedName>
        <fullName evidence="1">site-specific DNA-methyltransferase (adenine-specific)</fullName>
        <ecNumber evidence="1">2.1.1.72</ecNumber>
    </recommendedName>
</protein>
<dbReference type="GO" id="GO:0009307">
    <property type="term" value="P:DNA restriction-modification system"/>
    <property type="evidence" value="ECO:0007669"/>
    <property type="project" value="UniProtKB-KW"/>
</dbReference>
<reference evidence="10" key="1">
    <citation type="submission" date="2009-02" db="EMBL/GenBank/DDBJ databases">
        <title>The Genome Sequence of Shigella sp. D9.</title>
        <authorList>
            <consortium name="The Broad Institute Genome Sequencing Platform"/>
            <person name="Ward D."/>
            <person name="Young S.K."/>
            <person name="Kodira C.D."/>
            <person name="Zeng Q."/>
            <person name="Koehrsen M."/>
            <person name="Alvarado L."/>
            <person name="Berlin A."/>
            <person name="Borenstein D."/>
            <person name="Chen Z."/>
            <person name="Engels R."/>
            <person name="Freedman E."/>
            <person name="Gellesch M."/>
            <person name="Goldberg J."/>
            <person name="Griggs A."/>
            <person name="Gujja S."/>
            <person name="Heiman D."/>
            <person name="Hepburn T."/>
            <person name="Howarth C."/>
            <person name="Jen D."/>
            <person name="Larson L."/>
            <person name="Lewis B."/>
            <person name="Mehta T."/>
            <person name="Park D."/>
            <person name="Pearson M."/>
            <person name="Roberts A."/>
            <person name="Saif S."/>
            <person name="Shea T."/>
            <person name="Shenoy N."/>
            <person name="Sisk P."/>
            <person name="Stolte C."/>
            <person name="Sykes S."/>
            <person name="Walk T."/>
            <person name="White J."/>
            <person name="Yandava C."/>
            <person name="Allen-Vercoe E."/>
            <person name="Strauss J."/>
            <person name="Sibley C."/>
            <person name="White A."/>
            <person name="Ambrose C."/>
            <person name="Lander E."/>
            <person name="Nusbaum C."/>
            <person name="Galagan J."/>
            <person name="Birren B."/>
        </authorList>
    </citation>
    <scope>NUCLEOTIDE SEQUENCE [LARGE SCALE GENOMIC DNA]</scope>
    <source>
        <strain evidence="10">D11</strain>
    </source>
</reference>
<evidence type="ECO:0000313" key="10">
    <source>
        <dbReference type="Proteomes" id="UP000004650"/>
    </source>
</evidence>
<name>A0A0K9CN23_9FUSO</name>
<dbReference type="PANTHER" id="PTHR42933:SF3">
    <property type="entry name" value="TYPE I RESTRICTION ENZYME MJAVIII METHYLASE SUBUNIT"/>
    <property type="match status" value="1"/>
</dbReference>
<feature type="domain" description="DNA methylase adenine-specific" evidence="8">
    <location>
        <begin position="176"/>
        <end position="466"/>
    </location>
</feature>
<feature type="coiled-coil region" evidence="7">
    <location>
        <begin position="632"/>
        <end position="659"/>
    </location>
</feature>
<sequence length="664" mass="78416">MIYENPNINEFILEEKKEKVITQKEFHNIINNLKTLYRQIPEIQNNDDISINFTIAFIGLKMVMEKSKKELNEKEWDSIKDSKDILDILEKIIGDTADKKIKKKYQDIFKIVDKDDKVKFDFYKQLKDIRARENTENNESIKEEIDKNSNKKKNESTLMKIHKAIEEINSTNDLPIDLFGEVYECLASKKTKSMLGEFFTRRHIIKAIVRMFFSSKDIKDIIKYKKIIVDPACGTGGFLTESFKYIKNYCEKEKKLSKKEISELANKIIVGYDINANSIGRTRINMILTGDGFSDIDRYNTLQANWYNQKENSGIKKDVDYVLTNVPYGQGDYAVSNKESDEFIKNNKNKRLELNFVLKIIEMLKEGGRASIILPEGLLEAPTLSNFRDYLLRQCKIETIISLPKFAFAPYTKWKTYVIFLEKREKILETIEKVINKNEKIWCYIVDNDGYANSDKRFPTALKGDNGEWLHNELERYIDCNQQEQLSKIEVAFENKLEDEKEIYLNEWNEEIKGKKYGFISINDIVQKKYINYKALSIKEINARLKNEANNKNKLSNENYEFLISRMIKNDSGYSIKEENYIEKGKIKKDFFSIFEELEIMYDEENKKFYDLNNEEFVYALPLIPEKYFRRKEIKEITLEELEEQIFKIENNLKELLGSDKNED</sequence>
<evidence type="ECO:0000256" key="1">
    <source>
        <dbReference type="ARBA" id="ARBA00011900"/>
    </source>
</evidence>
<dbReference type="EMBL" id="ACDS02000059">
    <property type="protein sequence ID" value="KMV75945.1"/>
    <property type="molecule type" value="Genomic_DNA"/>
</dbReference>
<dbReference type="InterPro" id="IPR003356">
    <property type="entry name" value="DNA_methylase_A-5"/>
</dbReference>
<comment type="caution">
    <text evidence="9">The sequence shown here is derived from an EMBL/GenBank/DDBJ whole genome shotgun (WGS) entry which is preliminary data.</text>
</comment>
<dbReference type="GO" id="GO:0009007">
    <property type="term" value="F:site-specific DNA-methyltransferase (adenine-specific) activity"/>
    <property type="evidence" value="ECO:0007669"/>
    <property type="project" value="UniProtKB-EC"/>
</dbReference>
<evidence type="ECO:0000256" key="3">
    <source>
        <dbReference type="ARBA" id="ARBA00022679"/>
    </source>
</evidence>
<reference evidence="9 10" key="2">
    <citation type="submission" date="2013-10" db="EMBL/GenBank/DDBJ databases">
        <title>The Genome Sequence of Fusobacterium nucleatum subsp. animalis D11.</title>
        <authorList>
            <consortium name="The Broad Institute Genomics Platform"/>
            <person name="Earl A."/>
            <person name="Ward D."/>
            <person name="Feldgarden M."/>
            <person name="Gevers D."/>
            <person name="Kostic A."/>
            <person name="Garrett W."/>
            <person name="Young S.K."/>
            <person name="Zeng Q."/>
            <person name="Gargeya S."/>
            <person name="Fitzgerald M."/>
            <person name="Abouelleil A."/>
            <person name="Alvarado L."/>
            <person name="Berlin A.M."/>
            <person name="Chapman S.B."/>
            <person name="Gainer-Dewar J."/>
            <person name="Goldberg J."/>
            <person name="Gnerre S."/>
            <person name="Griggs A."/>
            <person name="Gujja S."/>
            <person name="Hansen M."/>
            <person name="Howarth C."/>
            <person name="Imamovic A."/>
            <person name="Ireland A."/>
            <person name="Larimer J."/>
            <person name="McCowan C."/>
            <person name="Murphy C."/>
            <person name="Pearson M."/>
            <person name="Poon T.W."/>
            <person name="Priest M."/>
            <person name="Roberts A."/>
            <person name="Saif S."/>
            <person name="Shea T."/>
            <person name="Sykes S."/>
            <person name="Wortman J."/>
            <person name="Nusbaum C."/>
            <person name="Birren B."/>
        </authorList>
    </citation>
    <scope>NUCLEOTIDE SEQUENCE [LARGE SCALE GENOMIC DNA]</scope>
    <source>
        <strain evidence="9 10">D11</strain>
    </source>
</reference>
<keyword evidence="7" id="KW-0175">Coiled coil</keyword>
<dbReference type="GO" id="GO:0008170">
    <property type="term" value="F:N-methyltransferase activity"/>
    <property type="evidence" value="ECO:0007669"/>
    <property type="project" value="InterPro"/>
</dbReference>
<dbReference type="AlphaFoldDB" id="A0A0K9CN23"/>
<gene>
    <name evidence="9" type="ORF">PSAG_04681</name>
</gene>
<keyword evidence="3" id="KW-0808">Transferase</keyword>
<evidence type="ECO:0000256" key="5">
    <source>
        <dbReference type="ARBA" id="ARBA00022747"/>
    </source>
</evidence>
<dbReference type="PRINTS" id="PR00507">
    <property type="entry name" value="N12N6MTFRASE"/>
</dbReference>
<proteinExistence type="predicted"/>
<evidence type="ECO:0000256" key="7">
    <source>
        <dbReference type="SAM" id="Coils"/>
    </source>
</evidence>
<keyword evidence="2" id="KW-0489">Methyltransferase</keyword>
<evidence type="ECO:0000259" key="8">
    <source>
        <dbReference type="Pfam" id="PF02384"/>
    </source>
</evidence>
<evidence type="ECO:0000256" key="2">
    <source>
        <dbReference type="ARBA" id="ARBA00022603"/>
    </source>
</evidence>
<evidence type="ECO:0000313" key="9">
    <source>
        <dbReference type="EMBL" id="KMV75945.1"/>
    </source>
</evidence>
<dbReference type="PANTHER" id="PTHR42933">
    <property type="entry name" value="SLR6095 PROTEIN"/>
    <property type="match status" value="1"/>
</dbReference>
<dbReference type="SUPFAM" id="SSF53335">
    <property type="entry name" value="S-adenosyl-L-methionine-dependent methyltransferases"/>
    <property type="match status" value="1"/>
</dbReference>